<evidence type="ECO:0000313" key="3">
    <source>
        <dbReference type="EMBL" id="GAA2205951.1"/>
    </source>
</evidence>
<dbReference type="InterPro" id="IPR023393">
    <property type="entry name" value="START-like_dom_sf"/>
</dbReference>
<dbReference type="Proteomes" id="UP001499843">
    <property type="component" value="Unassembled WGS sequence"/>
</dbReference>
<comment type="caution">
    <text evidence="3">The sequence shown here is derived from an EMBL/GenBank/DDBJ whole genome shotgun (WGS) entry which is preliminary data.</text>
</comment>
<dbReference type="InterPro" id="IPR013538">
    <property type="entry name" value="ASHA1/2-like_C"/>
</dbReference>
<evidence type="ECO:0000313" key="4">
    <source>
        <dbReference type="Proteomes" id="UP001499843"/>
    </source>
</evidence>
<proteinExistence type="inferred from homology"/>
<dbReference type="CDD" id="cd07814">
    <property type="entry name" value="SRPBCC_CalC_Aha1-like"/>
    <property type="match status" value="1"/>
</dbReference>
<gene>
    <name evidence="3" type="ORF">GCM10009850_014090</name>
</gene>
<dbReference type="RefSeq" id="WP_344471727.1">
    <property type="nucleotide sequence ID" value="NZ_BAAAQX010000003.1"/>
</dbReference>
<evidence type="ECO:0000259" key="2">
    <source>
        <dbReference type="Pfam" id="PF08327"/>
    </source>
</evidence>
<dbReference type="Gene3D" id="3.30.530.20">
    <property type="match status" value="1"/>
</dbReference>
<dbReference type="EMBL" id="BAAAQX010000003">
    <property type="protein sequence ID" value="GAA2205951.1"/>
    <property type="molecule type" value="Genomic_DNA"/>
</dbReference>
<protein>
    <submittedName>
        <fullName evidence="3">SRPBCC domain-containing protein</fullName>
    </submittedName>
</protein>
<evidence type="ECO:0000256" key="1">
    <source>
        <dbReference type="ARBA" id="ARBA00006817"/>
    </source>
</evidence>
<dbReference type="SUPFAM" id="SSF55961">
    <property type="entry name" value="Bet v1-like"/>
    <property type="match status" value="1"/>
</dbReference>
<keyword evidence="4" id="KW-1185">Reference proteome</keyword>
<dbReference type="Pfam" id="PF08327">
    <property type="entry name" value="AHSA1"/>
    <property type="match status" value="1"/>
</dbReference>
<sequence length="180" mass="19774">MTQTAEYELTRLFDAPREHVWAAWTEPERFSRWFGPATLATPVGRITLDAWPGGVWRATLVGEEGFEVTLEGAYREVVAPERLVFTTGDPDQPGDGPASIVTVVLADVGGGTEMLFHQYGVNTDEEHAEGARAGWIEFFDRLAAHLNDQSSSDAVLGHDQSSFDAVLEHDQSRPWASSSL</sequence>
<reference evidence="4" key="1">
    <citation type="journal article" date="2019" name="Int. J. Syst. Evol. Microbiol.">
        <title>The Global Catalogue of Microorganisms (GCM) 10K type strain sequencing project: providing services to taxonomists for standard genome sequencing and annotation.</title>
        <authorList>
            <consortium name="The Broad Institute Genomics Platform"/>
            <consortium name="The Broad Institute Genome Sequencing Center for Infectious Disease"/>
            <person name="Wu L."/>
            <person name="Ma J."/>
        </authorList>
    </citation>
    <scope>NUCLEOTIDE SEQUENCE [LARGE SCALE GENOMIC DNA]</scope>
    <source>
        <strain evidence="4">JCM 16114</strain>
    </source>
</reference>
<name>A0ABN3C9I5_9ACTN</name>
<organism evidence="3 4">
    <name type="scientific">Nonomuraea monospora</name>
    <dbReference type="NCBI Taxonomy" id="568818"/>
    <lineage>
        <taxon>Bacteria</taxon>
        <taxon>Bacillati</taxon>
        <taxon>Actinomycetota</taxon>
        <taxon>Actinomycetes</taxon>
        <taxon>Streptosporangiales</taxon>
        <taxon>Streptosporangiaceae</taxon>
        <taxon>Nonomuraea</taxon>
    </lineage>
</organism>
<accession>A0ABN3C9I5</accession>
<comment type="similarity">
    <text evidence="1">Belongs to the AHA1 family.</text>
</comment>
<feature type="domain" description="Activator of Hsp90 ATPase homologue 1/2-like C-terminal" evidence="2">
    <location>
        <begin position="14"/>
        <end position="146"/>
    </location>
</feature>